<organism evidence="5 6">
    <name type="scientific">Desulfuromonas versatilis</name>
    <dbReference type="NCBI Taxonomy" id="2802975"/>
    <lineage>
        <taxon>Bacteria</taxon>
        <taxon>Pseudomonadati</taxon>
        <taxon>Thermodesulfobacteriota</taxon>
        <taxon>Desulfuromonadia</taxon>
        <taxon>Desulfuromonadales</taxon>
        <taxon>Desulfuromonadaceae</taxon>
        <taxon>Desulfuromonas</taxon>
    </lineage>
</organism>
<dbReference type="InterPro" id="IPR015422">
    <property type="entry name" value="PyrdxlP-dep_Trfase_small"/>
</dbReference>
<dbReference type="SUPFAM" id="SSF53383">
    <property type="entry name" value="PLP-dependent transferases"/>
    <property type="match status" value="1"/>
</dbReference>
<keyword evidence="5" id="KW-0808">Transferase</keyword>
<dbReference type="InterPro" id="IPR015424">
    <property type="entry name" value="PyrdxlP-dep_Trfase"/>
</dbReference>
<evidence type="ECO:0000256" key="2">
    <source>
        <dbReference type="ARBA" id="ARBA00009236"/>
    </source>
</evidence>
<accession>A0ABN6E388</accession>
<sequence>MTKKLYIPGPVEVSRDVFEAMAAPMIGHRMKEYAAIHQRVTDGLKKMLNTADPVFLSTSSAFGVMEGAVRNLVQKRCANFGNGAFSGKWHDVTKRCGLEADRFDAEWGRPVTAEMVDRALATGKYDAMTLVHNETSTGVLSPLEEIAAVMRKYPEVSFIVDTVSSMSAVPLDVTALGTDVCLAGVQKAFGLPPGLAVFAVSRRALDKAKTTPNRGYYFDFEEFEQNDLKHNTPSTPCISLIYGLDHQLQKFFAEGLEKRYARHREMAEATRQWVQAQGFALFAAQGARSLTLTCGQNDGRTDLEQLKKLAGERGYAIDNGYGKIKNQTFRIPHMADMTLADLQELFDLLEELLPRVRKP</sequence>
<feature type="domain" description="Aminotransferase class V" evidence="4">
    <location>
        <begin position="26"/>
        <end position="319"/>
    </location>
</feature>
<dbReference type="GO" id="GO:0008483">
    <property type="term" value="F:transaminase activity"/>
    <property type="evidence" value="ECO:0007669"/>
    <property type="project" value="UniProtKB-KW"/>
</dbReference>
<dbReference type="InterPro" id="IPR000192">
    <property type="entry name" value="Aminotrans_V_dom"/>
</dbReference>
<reference evidence="5 6" key="1">
    <citation type="journal article" date="2016" name="C (Basel)">
        <title>Selective Growth of and Electricity Production by Marine Exoelectrogenic Bacteria in Self-Aggregated Hydrogel of Microbially Reduced Graphene Oxide.</title>
        <authorList>
            <person name="Yoshida N."/>
            <person name="Goto Y."/>
            <person name="Miyata Y."/>
        </authorList>
    </citation>
    <scope>NUCLEOTIDE SEQUENCE [LARGE SCALE GENOMIC DNA]</scope>
    <source>
        <strain evidence="5 6">NIT-T3</strain>
    </source>
</reference>
<keyword evidence="5" id="KW-0032">Aminotransferase</keyword>
<evidence type="ECO:0000256" key="1">
    <source>
        <dbReference type="ARBA" id="ARBA00001933"/>
    </source>
</evidence>
<dbReference type="InterPro" id="IPR024169">
    <property type="entry name" value="SP_NH2Trfase/AEP_transaminase"/>
</dbReference>
<proteinExistence type="inferred from homology"/>
<keyword evidence="6" id="KW-1185">Reference proteome</keyword>
<dbReference type="PANTHER" id="PTHR21152:SF40">
    <property type="entry name" value="ALANINE--GLYOXYLATE AMINOTRANSFERASE"/>
    <property type="match status" value="1"/>
</dbReference>
<name>A0ABN6E388_9BACT</name>
<dbReference type="Pfam" id="PF00266">
    <property type="entry name" value="Aminotran_5"/>
    <property type="match status" value="1"/>
</dbReference>
<evidence type="ECO:0000259" key="4">
    <source>
        <dbReference type="Pfam" id="PF00266"/>
    </source>
</evidence>
<dbReference type="Gene3D" id="3.90.1150.10">
    <property type="entry name" value="Aspartate Aminotransferase, domain 1"/>
    <property type="match status" value="1"/>
</dbReference>
<dbReference type="PANTHER" id="PTHR21152">
    <property type="entry name" value="AMINOTRANSFERASE CLASS V"/>
    <property type="match status" value="1"/>
</dbReference>
<dbReference type="InterPro" id="IPR015421">
    <property type="entry name" value="PyrdxlP-dep_Trfase_major"/>
</dbReference>
<keyword evidence="3" id="KW-0663">Pyridoxal phosphate</keyword>
<comment type="cofactor">
    <cofactor evidence="1">
        <name>pyridoxal 5'-phosphate</name>
        <dbReference type="ChEBI" id="CHEBI:597326"/>
    </cofactor>
</comment>
<evidence type="ECO:0000313" key="6">
    <source>
        <dbReference type="Proteomes" id="UP001319827"/>
    </source>
</evidence>
<dbReference type="EMBL" id="AP024355">
    <property type="protein sequence ID" value="BCR06722.1"/>
    <property type="molecule type" value="Genomic_DNA"/>
</dbReference>
<protein>
    <submittedName>
        <fullName evidence="5">Aminotransferase</fullName>
    </submittedName>
</protein>
<comment type="similarity">
    <text evidence="2">Belongs to the class-V pyridoxal-phosphate-dependent aminotransferase family.</text>
</comment>
<dbReference type="RefSeq" id="WP_221250105.1">
    <property type="nucleotide sequence ID" value="NZ_AP024355.1"/>
</dbReference>
<dbReference type="Gene3D" id="3.40.640.10">
    <property type="entry name" value="Type I PLP-dependent aspartate aminotransferase-like (Major domain)"/>
    <property type="match status" value="1"/>
</dbReference>
<gene>
    <name evidence="5" type="ORF">DESUT3_37910</name>
</gene>
<reference evidence="5 6" key="2">
    <citation type="journal article" date="2021" name="Int. J. Syst. Evol. Microbiol.">
        <title>Isolation and Polyphasic Characterization of Desulfuromonas versatilis sp. Nov., an Electrogenic Bacteria Capable of Versatile Metabolism Isolated from a Graphene Oxide-Reducing Enrichment Culture.</title>
        <authorList>
            <person name="Xie L."/>
            <person name="Yoshida N."/>
            <person name="Ishii S."/>
            <person name="Meng L."/>
        </authorList>
    </citation>
    <scope>NUCLEOTIDE SEQUENCE [LARGE SCALE GENOMIC DNA]</scope>
    <source>
        <strain evidence="5 6">NIT-T3</strain>
    </source>
</reference>
<evidence type="ECO:0000256" key="3">
    <source>
        <dbReference type="ARBA" id="ARBA00022898"/>
    </source>
</evidence>
<evidence type="ECO:0000313" key="5">
    <source>
        <dbReference type="EMBL" id="BCR06722.1"/>
    </source>
</evidence>
<dbReference type="Proteomes" id="UP001319827">
    <property type="component" value="Chromosome"/>
</dbReference>
<dbReference type="PIRSF" id="PIRSF000524">
    <property type="entry name" value="SPT"/>
    <property type="match status" value="1"/>
</dbReference>